<gene>
    <name evidence="1" type="ORF">M441DRAFT_89055</name>
</gene>
<accession>A0A2T3ZD38</accession>
<reference evidence="1 2" key="1">
    <citation type="submission" date="2016-07" db="EMBL/GenBank/DDBJ databases">
        <title>Multiple horizontal gene transfer events from other fungi enriched the ability of initially mycotrophic Trichoderma (Ascomycota) to feed on dead plant biomass.</title>
        <authorList>
            <consortium name="DOE Joint Genome Institute"/>
            <person name="Aerts A."/>
            <person name="Atanasova L."/>
            <person name="Chenthamara K."/>
            <person name="Zhang J."/>
            <person name="Grujic M."/>
            <person name="Henrissat B."/>
            <person name="Kuo A."/>
            <person name="Salamov A."/>
            <person name="Lipzen A."/>
            <person name="Labutti K."/>
            <person name="Barry K."/>
            <person name="Miao Y."/>
            <person name="Rahimi M.J."/>
            <person name="Shen Q."/>
            <person name="Grigoriev I.V."/>
            <person name="Kubicek C.P."/>
            <person name="Druzhinina I.S."/>
        </authorList>
    </citation>
    <scope>NUCLEOTIDE SEQUENCE [LARGE SCALE GENOMIC DNA]</scope>
    <source>
        <strain evidence="1 2">CBS 433.97</strain>
    </source>
</reference>
<dbReference type="EMBL" id="KZ679260">
    <property type="protein sequence ID" value="PTB42713.1"/>
    <property type="molecule type" value="Genomic_DNA"/>
</dbReference>
<dbReference type="OrthoDB" id="5418922at2759"/>
<protein>
    <submittedName>
        <fullName evidence="1">Uncharacterized protein</fullName>
    </submittedName>
</protein>
<dbReference type="AlphaFoldDB" id="A0A2T3ZD38"/>
<proteinExistence type="predicted"/>
<evidence type="ECO:0000313" key="1">
    <source>
        <dbReference type="EMBL" id="PTB42713.1"/>
    </source>
</evidence>
<keyword evidence="2" id="KW-1185">Reference proteome</keyword>
<evidence type="ECO:0000313" key="2">
    <source>
        <dbReference type="Proteomes" id="UP000240493"/>
    </source>
</evidence>
<name>A0A2T3ZD38_TRIA4</name>
<dbReference type="STRING" id="1042311.A0A2T3ZD38"/>
<dbReference type="Proteomes" id="UP000240493">
    <property type="component" value="Unassembled WGS sequence"/>
</dbReference>
<sequence>MPSPNRAITAPLREALSECFQSIIPLVRPEIQQQLVLYTEDVDILGPADAFIEIWNAIELGVAGFSLEADGRIAFDSKQNFRVRVDLLEASEYVGQIYTTAPYFGASLASKMDLLRLRATTIVERQEDGDMVDFRWLLGEVAREGESLPKLNKREIGNFLVVGTQIGQLDRLILAAIMGMHNEDAALRLLGLR</sequence>
<organism evidence="1 2">
    <name type="scientific">Trichoderma asperellum (strain ATCC 204424 / CBS 433.97 / NBRC 101777)</name>
    <dbReference type="NCBI Taxonomy" id="1042311"/>
    <lineage>
        <taxon>Eukaryota</taxon>
        <taxon>Fungi</taxon>
        <taxon>Dikarya</taxon>
        <taxon>Ascomycota</taxon>
        <taxon>Pezizomycotina</taxon>
        <taxon>Sordariomycetes</taxon>
        <taxon>Hypocreomycetidae</taxon>
        <taxon>Hypocreales</taxon>
        <taxon>Hypocreaceae</taxon>
        <taxon>Trichoderma</taxon>
    </lineage>
</organism>